<evidence type="ECO:0008006" key="7">
    <source>
        <dbReference type="Google" id="ProtNLM"/>
    </source>
</evidence>
<organism evidence="6">
    <name type="scientific">Strombidium inclinatum</name>
    <dbReference type="NCBI Taxonomy" id="197538"/>
    <lineage>
        <taxon>Eukaryota</taxon>
        <taxon>Sar</taxon>
        <taxon>Alveolata</taxon>
        <taxon>Ciliophora</taxon>
        <taxon>Intramacronucleata</taxon>
        <taxon>Spirotrichea</taxon>
        <taxon>Oligotrichia</taxon>
        <taxon>Strombidiidae</taxon>
        <taxon>Strombidium</taxon>
    </lineage>
</organism>
<evidence type="ECO:0000256" key="3">
    <source>
        <dbReference type="ARBA" id="ARBA00022989"/>
    </source>
</evidence>
<protein>
    <recommendedName>
        <fullName evidence="7">Major facilitator superfamily (MFS) profile domain-containing protein</fullName>
    </recommendedName>
</protein>
<evidence type="ECO:0000256" key="5">
    <source>
        <dbReference type="SAM" id="Phobius"/>
    </source>
</evidence>
<dbReference type="GO" id="GO:0005351">
    <property type="term" value="F:carbohydrate:proton symporter activity"/>
    <property type="evidence" value="ECO:0007669"/>
    <property type="project" value="TreeGrafter"/>
</dbReference>
<reference evidence="6" key="1">
    <citation type="submission" date="2021-01" db="EMBL/GenBank/DDBJ databases">
        <authorList>
            <person name="Corre E."/>
            <person name="Pelletier E."/>
            <person name="Niang G."/>
            <person name="Scheremetjew M."/>
            <person name="Finn R."/>
            <person name="Kale V."/>
            <person name="Holt S."/>
            <person name="Cochrane G."/>
            <person name="Meng A."/>
            <person name="Brown T."/>
            <person name="Cohen L."/>
        </authorList>
    </citation>
    <scope>NUCLEOTIDE SEQUENCE</scope>
    <source>
        <strain evidence="6">S3</strain>
    </source>
</reference>
<dbReference type="PANTHER" id="PTHR48022:SF2">
    <property type="entry name" value="PLASTIDIC GLUCOSE TRANSPORTER 4"/>
    <property type="match status" value="1"/>
</dbReference>
<feature type="transmembrane region" description="Helical" evidence="5">
    <location>
        <begin position="197"/>
        <end position="216"/>
    </location>
</feature>
<evidence type="ECO:0000256" key="4">
    <source>
        <dbReference type="ARBA" id="ARBA00023136"/>
    </source>
</evidence>
<feature type="transmembrane region" description="Helical" evidence="5">
    <location>
        <begin position="166"/>
        <end position="185"/>
    </location>
</feature>
<dbReference type="InterPro" id="IPR050360">
    <property type="entry name" value="MFS_Sugar_Transporters"/>
</dbReference>
<dbReference type="SUPFAM" id="SSF103473">
    <property type="entry name" value="MFS general substrate transporter"/>
    <property type="match status" value="1"/>
</dbReference>
<keyword evidence="4 5" id="KW-0472">Membrane</keyword>
<proteinExistence type="predicted"/>
<dbReference type="Pfam" id="PF00083">
    <property type="entry name" value="Sugar_tr"/>
    <property type="match status" value="1"/>
</dbReference>
<evidence type="ECO:0000313" key="6">
    <source>
        <dbReference type="EMBL" id="CAE0334852.1"/>
    </source>
</evidence>
<evidence type="ECO:0000256" key="2">
    <source>
        <dbReference type="ARBA" id="ARBA00022692"/>
    </source>
</evidence>
<evidence type="ECO:0000256" key="1">
    <source>
        <dbReference type="ARBA" id="ARBA00004141"/>
    </source>
</evidence>
<dbReference type="GO" id="GO:0016020">
    <property type="term" value="C:membrane"/>
    <property type="evidence" value="ECO:0007669"/>
    <property type="project" value="UniProtKB-SubCell"/>
</dbReference>
<gene>
    <name evidence="6" type="ORF">SINC0208_LOCUS15491</name>
</gene>
<name>A0A7S3IZB7_9SPIT</name>
<feature type="transmembrane region" description="Helical" evidence="5">
    <location>
        <begin position="46"/>
        <end position="66"/>
    </location>
</feature>
<feature type="transmembrane region" description="Helical" evidence="5">
    <location>
        <begin position="134"/>
        <end position="159"/>
    </location>
</feature>
<feature type="transmembrane region" description="Helical" evidence="5">
    <location>
        <begin position="78"/>
        <end position="101"/>
    </location>
</feature>
<keyword evidence="2 5" id="KW-0812">Transmembrane</keyword>
<dbReference type="AlphaFoldDB" id="A0A7S3IZB7"/>
<dbReference type="EMBL" id="HBIH01038357">
    <property type="protein sequence ID" value="CAE0334852.1"/>
    <property type="molecule type" value="Transcribed_RNA"/>
</dbReference>
<accession>A0A7S3IZB7</accession>
<feature type="transmembrane region" description="Helical" evidence="5">
    <location>
        <begin position="108"/>
        <end position="128"/>
    </location>
</feature>
<dbReference type="InterPro" id="IPR005828">
    <property type="entry name" value="MFS_sugar_transport-like"/>
</dbReference>
<dbReference type="PANTHER" id="PTHR48022">
    <property type="entry name" value="PLASTIDIC GLUCOSE TRANSPORTER 4"/>
    <property type="match status" value="1"/>
</dbReference>
<keyword evidence="3 5" id="KW-1133">Transmembrane helix</keyword>
<dbReference type="InterPro" id="IPR036259">
    <property type="entry name" value="MFS_trans_sf"/>
</dbReference>
<sequence length="238" mass="26059">MAKIYRRDVIEDRIETIGAADDHDSSGPVVSYKGVLCDPKYSKATMIGCTLSMFQQLTGINFIMLYSNTLFGNLNMSAQNITGLVGVVNFFSVFGGLALLTMAGRRSIWIWVNLAIAVILILEGIFSLSGHETLSIIFTMAFIVAFELAPGPILLLYCAEIMQDKGISLALVVNWVMSLGISMVTPSLLRAIGDDNIGYIFIVMGGCTLVGSLFAIKFMKETRGKTKAQIEVMFRKQE</sequence>
<dbReference type="Gene3D" id="1.20.1250.20">
    <property type="entry name" value="MFS general substrate transporter like domains"/>
    <property type="match status" value="1"/>
</dbReference>
<comment type="subcellular location">
    <subcellularLocation>
        <location evidence="1">Membrane</location>
        <topology evidence="1">Multi-pass membrane protein</topology>
    </subcellularLocation>
</comment>